<accession>A0A5E7SAN4</accession>
<evidence type="ECO:0000313" key="1">
    <source>
        <dbReference type="EMBL" id="VVP83120.1"/>
    </source>
</evidence>
<reference evidence="1 2" key="1">
    <citation type="submission" date="2019-09" db="EMBL/GenBank/DDBJ databases">
        <authorList>
            <person name="Chandra G."/>
            <person name="Truman W A."/>
        </authorList>
    </citation>
    <scope>NUCLEOTIDE SEQUENCE [LARGE SCALE GENOMIC DNA]</scope>
    <source>
        <strain evidence="1">PS928</strain>
    </source>
</reference>
<name>A0A5E7SAN4_PSEFL</name>
<proteinExistence type="predicted"/>
<organism evidence="1 2">
    <name type="scientific">Pseudomonas fluorescens</name>
    <dbReference type="NCBI Taxonomy" id="294"/>
    <lineage>
        <taxon>Bacteria</taxon>
        <taxon>Pseudomonadati</taxon>
        <taxon>Pseudomonadota</taxon>
        <taxon>Gammaproteobacteria</taxon>
        <taxon>Pseudomonadales</taxon>
        <taxon>Pseudomonadaceae</taxon>
        <taxon>Pseudomonas</taxon>
    </lineage>
</organism>
<dbReference type="EMBL" id="CABVJF010000003">
    <property type="protein sequence ID" value="VVP83120.1"/>
    <property type="molecule type" value="Genomic_DNA"/>
</dbReference>
<gene>
    <name evidence="1" type="ORF">PS928_00924</name>
</gene>
<dbReference type="AlphaFoldDB" id="A0A5E7SAN4"/>
<dbReference type="Proteomes" id="UP000381378">
    <property type="component" value="Unassembled WGS sequence"/>
</dbReference>
<protein>
    <submittedName>
        <fullName evidence="1">Uncharacterized protein</fullName>
    </submittedName>
</protein>
<sequence length="50" mass="5787">MTNQCFDIAYIRHASQHRDGITYLDLMSGVQFQQLLNGLSRPVDAVHRRI</sequence>
<evidence type="ECO:0000313" key="2">
    <source>
        <dbReference type="Proteomes" id="UP000381378"/>
    </source>
</evidence>